<organism evidence="2 3">
    <name type="scientific">Salvia divinorum</name>
    <name type="common">Maria pastora</name>
    <name type="synonym">Diviner's sage</name>
    <dbReference type="NCBI Taxonomy" id="28513"/>
    <lineage>
        <taxon>Eukaryota</taxon>
        <taxon>Viridiplantae</taxon>
        <taxon>Streptophyta</taxon>
        <taxon>Embryophyta</taxon>
        <taxon>Tracheophyta</taxon>
        <taxon>Spermatophyta</taxon>
        <taxon>Magnoliopsida</taxon>
        <taxon>eudicotyledons</taxon>
        <taxon>Gunneridae</taxon>
        <taxon>Pentapetalae</taxon>
        <taxon>asterids</taxon>
        <taxon>lamiids</taxon>
        <taxon>Lamiales</taxon>
        <taxon>Lamiaceae</taxon>
        <taxon>Nepetoideae</taxon>
        <taxon>Mentheae</taxon>
        <taxon>Salviinae</taxon>
        <taxon>Salvia</taxon>
        <taxon>Salvia subgen. Calosphace</taxon>
    </lineage>
</organism>
<protein>
    <submittedName>
        <fullName evidence="2">Uncharacterized protein</fullName>
    </submittedName>
</protein>
<dbReference type="EMBL" id="JBEAFC010000012">
    <property type="protein sequence ID" value="KAL1534382.1"/>
    <property type="molecule type" value="Genomic_DNA"/>
</dbReference>
<name>A0ABD1FRD3_SALDI</name>
<reference evidence="2 3" key="1">
    <citation type="submission" date="2024-06" db="EMBL/GenBank/DDBJ databases">
        <title>A chromosome level genome sequence of Diviner's sage (Salvia divinorum).</title>
        <authorList>
            <person name="Ford S.A."/>
            <person name="Ro D.-K."/>
            <person name="Ness R.W."/>
            <person name="Phillips M.A."/>
        </authorList>
    </citation>
    <scope>NUCLEOTIDE SEQUENCE [LARGE SCALE GENOMIC DNA]</scope>
    <source>
        <strain evidence="2">SAF-2024a</strain>
        <tissue evidence="2">Leaf</tissue>
    </source>
</reference>
<keyword evidence="1" id="KW-0175">Coiled coil</keyword>
<comment type="caution">
    <text evidence="2">The sequence shown here is derived from an EMBL/GenBank/DDBJ whole genome shotgun (WGS) entry which is preliminary data.</text>
</comment>
<accession>A0ABD1FRD3</accession>
<keyword evidence="3" id="KW-1185">Reference proteome</keyword>
<evidence type="ECO:0000313" key="2">
    <source>
        <dbReference type="EMBL" id="KAL1534382.1"/>
    </source>
</evidence>
<feature type="coiled-coil region" evidence="1">
    <location>
        <begin position="397"/>
        <end position="453"/>
    </location>
</feature>
<sequence length="536" mass="61844">MDRVSIQLDDEKRLRNEREAETVLSDSLRKARLEKSTKNRQLEISEFGKLRAMSEEIFELRKLYGELQSSVDQRDLLLDQITSANGKLKAECDVKFRKLDGENRDLVLLLDEAFARICDLEKKTASSSEEISGLKRLLSIRQQMDSETKNNASMDLKERDEYTLKLEEENRVCQDQLRWKNEQFSHLGEAYKKLQSLFNESESECQKEKSSLLHEISKLQSALDARIHASKLMLELENTETLKLMLQKSESEVETLKLKLKTNQQAHEQEKTGLLVTVNEKDAKIGSLEQQISMLKLIILAESETAENLNQEKDNNYVKHSENEIAQLRNNLAEREATRDTLRQENDGMLSSIEEKDDKMQRIQKEYQSATMASLVGKEYTPDEAFKEAKDQKALDVEEKNSLIADMEKETNRLLENSVQVETRGLEELRGELENETRCFENLLEELESHRQALLDGRTKEKINRENLLAQLESMCQLIGFLCTEDAKLMKLSPLYEEESESDELINTFSPSRKYVQVCLSERAPLAELNVSSLSI</sequence>
<proteinExistence type="predicted"/>
<dbReference type="Proteomes" id="UP001567538">
    <property type="component" value="Unassembled WGS sequence"/>
</dbReference>
<evidence type="ECO:0000256" key="1">
    <source>
        <dbReference type="SAM" id="Coils"/>
    </source>
</evidence>
<feature type="coiled-coil region" evidence="1">
    <location>
        <begin position="318"/>
        <end position="373"/>
    </location>
</feature>
<dbReference type="PANTHER" id="PTHR45287">
    <property type="entry name" value="OS03G0691500 PROTEIN"/>
    <property type="match status" value="1"/>
</dbReference>
<gene>
    <name evidence="2" type="ORF">AAHA92_30565</name>
</gene>
<dbReference type="PANTHER" id="PTHR45287:SF3">
    <property type="entry name" value="PROTEIN, PUTATIVE-RELATED"/>
    <property type="match status" value="1"/>
</dbReference>
<evidence type="ECO:0000313" key="3">
    <source>
        <dbReference type="Proteomes" id="UP001567538"/>
    </source>
</evidence>
<dbReference type="AlphaFoldDB" id="A0ABD1FRD3"/>
<dbReference type="InterPro" id="IPR040262">
    <property type="entry name" value="At4g38062-like"/>
</dbReference>